<keyword evidence="3 5" id="KW-0808">Transferase</keyword>
<dbReference type="PANTHER" id="PTHR11265">
    <property type="entry name" value="S-ADENOSYL-METHYLTRANSFERASE MRAW"/>
    <property type="match status" value="1"/>
</dbReference>
<evidence type="ECO:0000256" key="1">
    <source>
        <dbReference type="ARBA" id="ARBA00010396"/>
    </source>
</evidence>
<name>A0A1J5PNI3_9ZZZZ</name>
<dbReference type="InterPro" id="IPR002903">
    <property type="entry name" value="RsmH"/>
</dbReference>
<sequence length="317" mass="34463">MSDLTPTSGADAAHRTVLLHEAVDQLLTDPDGIYLDATFGRGGHSREILRRLSPRGRLIAIDRDPQAVAAARQIDDPRFVIAHAPFAEFAQVLQSYGVQSVHGMLFDLGVSSPQIDQPERGFSFRADGPLDMRMDTSAGPTVADFLAEASVDDIAKVLRDYGNERAAVPIAKKIVARRDAGARITRSAELAALVASAVKSREPGQDPATRTFQALRIHINAELAQVEAALSQVLPWLHTGGRLVVISFHSLEDALVKRFIQTHARPPAVDRRQPFVPGLSATFHPQLRDIARLRPSADEVAANPRARSAILRAAQRV</sequence>
<evidence type="ECO:0000256" key="4">
    <source>
        <dbReference type="ARBA" id="ARBA00022691"/>
    </source>
</evidence>
<dbReference type="GO" id="GO:0070475">
    <property type="term" value="P:rRNA base methylation"/>
    <property type="evidence" value="ECO:0007669"/>
    <property type="project" value="TreeGrafter"/>
</dbReference>
<dbReference type="NCBIfam" id="TIGR00006">
    <property type="entry name" value="16S rRNA (cytosine(1402)-N(4))-methyltransferase RsmH"/>
    <property type="match status" value="1"/>
</dbReference>
<dbReference type="AlphaFoldDB" id="A0A1J5PNI3"/>
<dbReference type="EMBL" id="MLJW01003017">
    <property type="protein sequence ID" value="OIQ73065.1"/>
    <property type="molecule type" value="Genomic_DNA"/>
</dbReference>
<dbReference type="SUPFAM" id="SSF81799">
    <property type="entry name" value="Putative methyltransferase TM0872, insert domain"/>
    <property type="match status" value="1"/>
</dbReference>
<keyword evidence="2 5" id="KW-0489">Methyltransferase</keyword>
<dbReference type="InterPro" id="IPR029063">
    <property type="entry name" value="SAM-dependent_MTases_sf"/>
</dbReference>
<comment type="caution">
    <text evidence="5">The sequence shown here is derived from an EMBL/GenBank/DDBJ whole genome shotgun (WGS) entry which is preliminary data.</text>
</comment>
<dbReference type="PANTHER" id="PTHR11265:SF0">
    <property type="entry name" value="12S RRNA N4-METHYLCYTIDINE METHYLTRANSFERASE"/>
    <property type="match status" value="1"/>
</dbReference>
<dbReference type="SUPFAM" id="SSF53335">
    <property type="entry name" value="S-adenosyl-L-methionine-dependent methyltransferases"/>
    <property type="match status" value="1"/>
</dbReference>
<evidence type="ECO:0000256" key="3">
    <source>
        <dbReference type="ARBA" id="ARBA00022679"/>
    </source>
</evidence>
<dbReference type="Gene3D" id="1.10.150.170">
    <property type="entry name" value="Putative methyltransferase TM0872, insert domain"/>
    <property type="match status" value="1"/>
</dbReference>
<protein>
    <submittedName>
        <fullName evidence="5">Ribosomal RNA small subunit methyltransferase H</fullName>
        <ecNumber evidence="5">2.1.1.199</ecNumber>
    </submittedName>
</protein>
<gene>
    <name evidence="5" type="primary">rsmH_13</name>
    <name evidence="5" type="ORF">GALL_453010</name>
</gene>
<evidence type="ECO:0000313" key="5">
    <source>
        <dbReference type="EMBL" id="OIQ73065.1"/>
    </source>
</evidence>
<proteinExistence type="inferred from homology"/>
<dbReference type="GO" id="GO:0005737">
    <property type="term" value="C:cytoplasm"/>
    <property type="evidence" value="ECO:0007669"/>
    <property type="project" value="TreeGrafter"/>
</dbReference>
<dbReference type="Gene3D" id="3.40.50.150">
    <property type="entry name" value="Vaccinia Virus protein VP39"/>
    <property type="match status" value="1"/>
</dbReference>
<dbReference type="InterPro" id="IPR023397">
    <property type="entry name" value="SAM-dep_MeTrfase_MraW_recog"/>
</dbReference>
<dbReference type="Pfam" id="PF01795">
    <property type="entry name" value="Methyltransf_5"/>
    <property type="match status" value="1"/>
</dbReference>
<dbReference type="EC" id="2.1.1.199" evidence="5"/>
<comment type="similarity">
    <text evidence="1">Belongs to the methyltransferase superfamily. RsmH family.</text>
</comment>
<keyword evidence="4" id="KW-0949">S-adenosyl-L-methionine</keyword>
<dbReference type="HAMAP" id="MF_01007">
    <property type="entry name" value="16SrRNA_methyltr_H"/>
    <property type="match status" value="1"/>
</dbReference>
<organism evidence="5">
    <name type="scientific">mine drainage metagenome</name>
    <dbReference type="NCBI Taxonomy" id="410659"/>
    <lineage>
        <taxon>unclassified sequences</taxon>
        <taxon>metagenomes</taxon>
        <taxon>ecological metagenomes</taxon>
    </lineage>
</organism>
<dbReference type="PIRSF" id="PIRSF004486">
    <property type="entry name" value="MraW"/>
    <property type="match status" value="1"/>
</dbReference>
<accession>A0A1J5PNI3</accession>
<dbReference type="GO" id="GO:0071424">
    <property type="term" value="F:rRNA (cytosine-N4-)-methyltransferase activity"/>
    <property type="evidence" value="ECO:0007669"/>
    <property type="project" value="TreeGrafter"/>
</dbReference>
<reference evidence="5" key="1">
    <citation type="submission" date="2016-10" db="EMBL/GenBank/DDBJ databases">
        <title>Sequence of Gallionella enrichment culture.</title>
        <authorList>
            <person name="Poehlein A."/>
            <person name="Muehling M."/>
            <person name="Daniel R."/>
        </authorList>
    </citation>
    <scope>NUCLEOTIDE SEQUENCE</scope>
</reference>
<evidence type="ECO:0000256" key="2">
    <source>
        <dbReference type="ARBA" id="ARBA00022603"/>
    </source>
</evidence>